<dbReference type="AlphaFoldDB" id="A0A914R7R7"/>
<reference evidence="2" key="1">
    <citation type="submission" date="2022-11" db="UniProtKB">
        <authorList>
            <consortium name="WormBaseParasite"/>
        </authorList>
    </citation>
    <scope>IDENTIFICATION</scope>
</reference>
<proteinExistence type="predicted"/>
<evidence type="ECO:0000313" key="1">
    <source>
        <dbReference type="Proteomes" id="UP000887564"/>
    </source>
</evidence>
<name>A0A914R7R7_PAREQ</name>
<accession>A0A914R7R7</accession>
<dbReference type="Proteomes" id="UP000887564">
    <property type="component" value="Unplaced"/>
</dbReference>
<protein>
    <submittedName>
        <fullName evidence="2">Uncharacterized protein</fullName>
    </submittedName>
</protein>
<evidence type="ECO:0000313" key="2">
    <source>
        <dbReference type="WBParaSite" id="PEQ_0000230801-mRNA-1"/>
    </source>
</evidence>
<sequence length="90" mass="10216">MADRQSAVQGGEDGEALDVRKKGVQYMRAEYDGFTSTNAPSRYEEEISLQFRGTNWTYTQRFVALLRAGDGGSMLRPEYFDRALQVNVIE</sequence>
<dbReference type="WBParaSite" id="PEQ_0000230801-mRNA-1">
    <property type="protein sequence ID" value="PEQ_0000230801-mRNA-1"/>
    <property type="gene ID" value="PEQ_0000230801"/>
</dbReference>
<keyword evidence="1" id="KW-1185">Reference proteome</keyword>
<organism evidence="1 2">
    <name type="scientific">Parascaris equorum</name>
    <name type="common">Equine roundworm</name>
    <dbReference type="NCBI Taxonomy" id="6256"/>
    <lineage>
        <taxon>Eukaryota</taxon>
        <taxon>Metazoa</taxon>
        <taxon>Ecdysozoa</taxon>
        <taxon>Nematoda</taxon>
        <taxon>Chromadorea</taxon>
        <taxon>Rhabditida</taxon>
        <taxon>Spirurina</taxon>
        <taxon>Ascaridomorpha</taxon>
        <taxon>Ascaridoidea</taxon>
        <taxon>Ascarididae</taxon>
        <taxon>Parascaris</taxon>
    </lineage>
</organism>